<reference evidence="9" key="1">
    <citation type="journal article" date="2022" name="Front. Genet.">
        <title>Chromosome-Scale Assembly of the Dendrobium nobile Genome Provides Insights Into the Molecular Mechanism of the Biosynthesis of the Medicinal Active Ingredient of Dendrobium.</title>
        <authorList>
            <person name="Xu Q."/>
            <person name="Niu S.-C."/>
            <person name="Li K.-L."/>
            <person name="Zheng P.-J."/>
            <person name="Zhang X.-J."/>
            <person name="Jia Y."/>
            <person name="Liu Y."/>
            <person name="Niu Y.-X."/>
            <person name="Yu L.-H."/>
            <person name="Chen D.-F."/>
            <person name="Zhang G.-Q."/>
        </authorList>
    </citation>
    <scope>NUCLEOTIDE SEQUENCE</scope>
    <source>
        <tissue evidence="9">Leaf</tissue>
    </source>
</reference>
<name>A0A8T3AV53_DENNO</name>
<evidence type="ECO:0000256" key="6">
    <source>
        <dbReference type="ARBA" id="ARBA00023136"/>
    </source>
</evidence>
<keyword evidence="7" id="KW-0139">CF(1)</keyword>
<evidence type="ECO:0000256" key="5">
    <source>
        <dbReference type="ARBA" id="ARBA00023065"/>
    </source>
</evidence>
<comment type="subcellular location">
    <subcellularLocation>
        <location evidence="1">Membrane</location>
        <topology evidence="1">Peripheral membrane protein</topology>
    </subcellularLocation>
</comment>
<evidence type="ECO:0000256" key="7">
    <source>
        <dbReference type="ARBA" id="ARBA00023196"/>
    </source>
</evidence>
<evidence type="ECO:0000256" key="4">
    <source>
        <dbReference type="ARBA" id="ARBA00022781"/>
    </source>
</evidence>
<keyword evidence="6" id="KW-0472">Membrane</keyword>
<evidence type="ECO:0000256" key="3">
    <source>
        <dbReference type="ARBA" id="ARBA00022448"/>
    </source>
</evidence>
<dbReference type="Gene3D" id="3.40.1380.10">
    <property type="match status" value="1"/>
</dbReference>
<evidence type="ECO:0000313" key="10">
    <source>
        <dbReference type="Proteomes" id="UP000829196"/>
    </source>
</evidence>
<evidence type="ECO:0000313" key="9">
    <source>
        <dbReference type="EMBL" id="KAI0500199.1"/>
    </source>
</evidence>
<keyword evidence="4" id="KW-0375">Hydrogen ion transport</keyword>
<evidence type="ECO:0000256" key="8">
    <source>
        <dbReference type="ARBA" id="ARBA00023310"/>
    </source>
</evidence>
<keyword evidence="5" id="KW-0406">Ion transport</keyword>
<keyword evidence="10" id="KW-1185">Reference proteome</keyword>
<dbReference type="SUPFAM" id="SSF52943">
    <property type="entry name" value="ATP synthase (F1-ATPase), gamma subunit"/>
    <property type="match status" value="1"/>
</dbReference>
<keyword evidence="3" id="KW-0813">Transport</keyword>
<dbReference type="GO" id="GO:0046933">
    <property type="term" value="F:proton-transporting ATP synthase activity, rotational mechanism"/>
    <property type="evidence" value="ECO:0007669"/>
    <property type="project" value="InterPro"/>
</dbReference>
<comment type="similarity">
    <text evidence="2">Belongs to the ATPase gamma chain family.</text>
</comment>
<dbReference type="InterPro" id="IPR035968">
    <property type="entry name" value="ATP_synth_F1_ATPase_gsu"/>
</dbReference>
<dbReference type="GO" id="GO:0045259">
    <property type="term" value="C:proton-transporting ATP synthase complex"/>
    <property type="evidence" value="ECO:0007669"/>
    <property type="project" value="UniProtKB-KW"/>
</dbReference>
<accession>A0A8T3AV53</accession>
<proteinExistence type="inferred from homology"/>
<evidence type="ECO:0000256" key="2">
    <source>
        <dbReference type="ARBA" id="ARBA00007681"/>
    </source>
</evidence>
<comment type="caution">
    <text evidence="9">The sequence shown here is derived from an EMBL/GenBank/DDBJ whole genome shotgun (WGS) entry which is preliminary data.</text>
</comment>
<dbReference type="EMBL" id="JAGYWB010000013">
    <property type="protein sequence ID" value="KAI0500199.1"/>
    <property type="molecule type" value="Genomic_DNA"/>
</dbReference>
<organism evidence="9 10">
    <name type="scientific">Dendrobium nobile</name>
    <name type="common">Orchid</name>
    <dbReference type="NCBI Taxonomy" id="94219"/>
    <lineage>
        <taxon>Eukaryota</taxon>
        <taxon>Viridiplantae</taxon>
        <taxon>Streptophyta</taxon>
        <taxon>Embryophyta</taxon>
        <taxon>Tracheophyta</taxon>
        <taxon>Spermatophyta</taxon>
        <taxon>Magnoliopsida</taxon>
        <taxon>Liliopsida</taxon>
        <taxon>Asparagales</taxon>
        <taxon>Orchidaceae</taxon>
        <taxon>Epidendroideae</taxon>
        <taxon>Malaxideae</taxon>
        <taxon>Dendrobiinae</taxon>
        <taxon>Dendrobium</taxon>
    </lineage>
</organism>
<keyword evidence="8" id="KW-0066">ATP synthesis</keyword>
<evidence type="ECO:0000256" key="1">
    <source>
        <dbReference type="ARBA" id="ARBA00004170"/>
    </source>
</evidence>
<dbReference type="OrthoDB" id="10558352at2759"/>
<protein>
    <submittedName>
        <fullName evidence="9">Uncharacterized protein</fullName>
    </submittedName>
</protein>
<dbReference type="AlphaFoldDB" id="A0A8T3AV53"/>
<gene>
    <name evidence="9" type="ORF">KFK09_018408</name>
</gene>
<sequence>MEAKKNMGCKTIRLVLVLGAVTIDGSTSGRLRSFWMSTKLASYFAAGSFFLFNIVKGKQFTGPPPPPFSISTSLAPTYLTANSLPESCNSSSLMSDPYSSFAPTNAFSELAEQYRLVHKLTLVVDTGDPDLCGGFNNTILKQSESHISEIKAKVSTVPEGFREKSSHHDRDWEHD</sequence>
<dbReference type="Proteomes" id="UP000829196">
    <property type="component" value="Unassembled WGS sequence"/>
</dbReference>